<dbReference type="AlphaFoldDB" id="A0ABD1U9M3"/>
<protein>
    <submittedName>
        <fullName evidence="2">Uncharacterized protein</fullName>
    </submittedName>
</protein>
<dbReference type="Proteomes" id="UP001604277">
    <property type="component" value="Unassembled WGS sequence"/>
</dbReference>
<evidence type="ECO:0000313" key="3">
    <source>
        <dbReference type="Proteomes" id="UP001604277"/>
    </source>
</evidence>
<feature type="region of interest" description="Disordered" evidence="1">
    <location>
        <begin position="84"/>
        <end position="118"/>
    </location>
</feature>
<evidence type="ECO:0000256" key="1">
    <source>
        <dbReference type="SAM" id="MobiDB-lite"/>
    </source>
</evidence>
<name>A0ABD1U9M3_9LAMI</name>
<reference evidence="3" key="1">
    <citation type="submission" date="2024-07" db="EMBL/GenBank/DDBJ databases">
        <title>Two chromosome-level genome assemblies of Korean endemic species Abeliophyllum distichum and Forsythia ovata (Oleaceae).</title>
        <authorList>
            <person name="Jang H."/>
        </authorList>
    </citation>
    <scope>NUCLEOTIDE SEQUENCE [LARGE SCALE GENOMIC DNA]</scope>
</reference>
<keyword evidence="3" id="KW-1185">Reference proteome</keyword>
<organism evidence="2 3">
    <name type="scientific">Forsythia ovata</name>
    <dbReference type="NCBI Taxonomy" id="205694"/>
    <lineage>
        <taxon>Eukaryota</taxon>
        <taxon>Viridiplantae</taxon>
        <taxon>Streptophyta</taxon>
        <taxon>Embryophyta</taxon>
        <taxon>Tracheophyta</taxon>
        <taxon>Spermatophyta</taxon>
        <taxon>Magnoliopsida</taxon>
        <taxon>eudicotyledons</taxon>
        <taxon>Gunneridae</taxon>
        <taxon>Pentapetalae</taxon>
        <taxon>asterids</taxon>
        <taxon>lamiids</taxon>
        <taxon>Lamiales</taxon>
        <taxon>Oleaceae</taxon>
        <taxon>Forsythieae</taxon>
        <taxon>Forsythia</taxon>
    </lineage>
</organism>
<proteinExistence type="predicted"/>
<dbReference type="EMBL" id="JBFOLJ010000007">
    <property type="protein sequence ID" value="KAL2521728.1"/>
    <property type="molecule type" value="Genomic_DNA"/>
</dbReference>
<accession>A0ABD1U9M3</accession>
<evidence type="ECO:0000313" key="2">
    <source>
        <dbReference type="EMBL" id="KAL2521728.1"/>
    </source>
</evidence>
<comment type="caution">
    <text evidence="2">The sequence shown here is derived from an EMBL/GenBank/DDBJ whole genome shotgun (WGS) entry which is preliminary data.</text>
</comment>
<gene>
    <name evidence="2" type="ORF">Fot_25651</name>
</gene>
<sequence length="118" mass="12527">MGFGCLDKAFTSVMVFGHILKDCVTYTSPLDILKVPVAVEALNNIPTENPISLGVNELQPRAAFTSLNGADGVLPQSVELIGSKKDLSGPSTQGVIEEPFKEVTRKKGNQKGRALASN</sequence>